<feature type="region of interest" description="Disordered" evidence="4">
    <location>
        <begin position="382"/>
        <end position="420"/>
    </location>
</feature>
<dbReference type="GO" id="GO:0032259">
    <property type="term" value="P:methylation"/>
    <property type="evidence" value="ECO:0007669"/>
    <property type="project" value="UniProtKB-KW"/>
</dbReference>
<evidence type="ECO:0000256" key="3">
    <source>
        <dbReference type="ARBA" id="ARBA00022679"/>
    </source>
</evidence>
<reference evidence="5 6" key="1">
    <citation type="submission" date="2011-10" db="EMBL/GenBank/DDBJ databases">
        <authorList>
            <person name="Genoscope - CEA"/>
        </authorList>
    </citation>
    <scope>NUCLEOTIDE SEQUENCE [LARGE SCALE GENOMIC DNA]</scope>
    <source>
        <strain evidence="5 6">RCC 1105</strain>
    </source>
</reference>
<comment type="similarity">
    <text evidence="1">Belongs to the UPF0677 family.</text>
</comment>
<evidence type="ECO:0000256" key="1">
    <source>
        <dbReference type="ARBA" id="ARBA00008138"/>
    </source>
</evidence>
<proteinExistence type="inferred from homology"/>
<dbReference type="PANTHER" id="PTHR43619:SF2">
    <property type="entry name" value="S-ADENOSYL-L-METHIONINE-DEPENDENT METHYLTRANSFERASES SUPERFAMILY PROTEIN"/>
    <property type="match status" value="1"/>
</dbReference>
<dbReference type="InterPro" id="IPR029063">
    <property type="entry name" value="SAM-dependent_MTases_sf"/>
</dbReference>
<dbReference type="SUPFAM" id="SSF53335">
    <property type="entry name" value="S-adenosyl-L-methionine-dependent methyltransferases"/>
    <property type="match status" value="1"/>
</dbReference>
<dbReference type="Gene3D" id="3.40.50.150">
    <property type="entry name" value="Vaccinia Virus protein VP39"/>
    <property type="match status" value="1"/>
</dbReference>
<sequence length="612" mass="70245">MNIKEPTILPLRTHIRINRPLPLVQTTQQNHASYKRLASQTLAHSRTRVEFKAMTTPHLSLSPFFARTVTALALFRTIAPHFALLRDAFETLEDGLDSILKRSLNALSAPRTHQEESDDEEEEEMRLVKHSADSIAALRAMEYRRGRKALVKDKFAKTLAGKAAYAKAKLKLPIGDNGRIAIRTKFFDETIRMAMYENPTHVNWQIVLLGSGMDTRSYRMENPHGLIKTVFEIDHESVLKRKRELLKEWPHCGPRVILAEERVEVFADIMKDDWMRKLREKGFDHTRPTVWMLEGLLYYLTPEFASAVVRECADASARGSYIVASCVNNSSLYRAISNSSSAYNDLENQMTPMRDRLTYNNDDMSPLASSSYSPRYYLHTSGIDYSNDPHHRNEDKNSKKKKKKTKDKKSKKNQMTARQTWKSAIDTPELYFPARGWERVTAYQLGDDGCDYGRWTGKRPTARPPTWKTDLEPRSFYVRAVKGGYTHQELAPKIPEKSSYVAFQDDSYSSKILRADFEEDFLDHNNNDDNNNDNNKKEESFSFLDEDESGFVLTPSAITMRTPRTSYTKADIDKILAPDDEIDDDEARIKSVGQSAMADFEVKLNDVITEFD</sequence>
<dbReference type="EMBL" id="FO082265">
    <property type="protein sequence ID" value="CCO19646.1"/>
    <property type="molecule type" value="Genomic_DNA"/>
</dbReference>
<dbReference type="PANTHER" id="PTHR43619">
    <property type="entry name" value="S-ADENOSYL-L-METHIONINE-DEPENDENT METHYLTRANSFERASE YKTD-RELATED"/>
    <property type="match status" value="1"/>
</dbReference>
<evidence type="ECO:0000256" key="4">
    <source>
        <dbReference type="SAM" id="MobiDB-lite"/>
    </source>
</evidence>
<dbReference type="NCBIfam" id="TIGR00027">
    <property type="entry name" value="mthyl_TIGR00027"/>
    <property type="match status" value="1"/>
</dbReference>
<gene>
    <name evidence="5" type="ordered locus">Bathy14g00430</name>
</gene>
<dbReference type="Proteomes" id="UP000198341">
    <property type="component" value="Chromosome 14"/>
</dbReference>
<keyword evidence="6" id="KW-1185">Reference proteome</keyword>
<evidence type="ECO:0000256" key="2">
    <source>
        <dbReference type="ARBA" id="ARBA00022603"/>
    </source>
</evidence>
<name>K8ENL3_9CHLO</name>
<dbReference type="AlphaFoldDB" id="K8ENL3"/>
<dbReference type="STRING" id="41875.K8ENL3"/>
<dbReference type="Pfam" id="PF04072">
    <property type="entry name" value="LCM"/>
    <property type="match status" value="1"/>
</dbReference>
<dbReference type="RefSeq" id="XP_007509189.1">
    <property type="nucleotide sequence ID" value="XM_007509127.1"/>
</dbReference>
<dbReference type="KEGG" id="bpg:Bathy14g00430"/>
<evidence type="ECO:0000313" key="6">
    <source>
        <dbReference type="Proteomes" id="UP000198341"/>
    </source>
</evidence>
<protein>
    <submittedName>
        <fullName evidence="5">Methyltransferase</fullName>
    </submittedName>
</protein>
<dbReference type="OrthoDB" id="498921at2759"/>
<dbReference type="InterPro" id="IPR007213">
    <property type="entry name" value="Ppm1/Ppm2/Tcmp"/>
</dbReference>
<dbReference type="InterPro" id="IPR011610">
    <property type="entry name" value="SAM_mthyl_Trfase_ML2640-like"/>
</dbReference>
<keyword evidence="3" id="KW-0808">Transferase</keyword>
<keyword evidence="2 5" id="KW-0489">Methyltransferase</keyword>
<evidence type="ECO:0000313" key="5">
    <source>
        <dbReference type="EMBL" id="CCO19646.1"/>
    </source>
</evidence>
<feature type="compositionally biased region" description="Basic residues" evidence="4">
    <location>
        <begin position="398"/>
        <end position="412"/>
    </location>
</feature>
<accession>K8ENL3</accession>
<dbReference type="GO" id="GO:0008168">
    <property type="term" value="F:methyltransferase activity"/>
    <property type="evidence" value="ECO:0007669"/>
    <property type="project" value="UniProtKB-KW"/>
</dbReference>
<dbReference type="GeneID" id="19011760"/>
<organism evidence="5 6">
    <name type="scientific">Bathycoccus prasinos</name>
    <dbReference type="NCBI Taxonomy" id="41875"/>
    <lineage>
        <taxon>Eukaryota</taxon>
        <taxon>Viridiplantae</taxon>
        <taxon>Chlorophyta</taxon>
        <taxon>Mamiellophyceae</taxon>
        <taxon>Mamiellales</taxon>
        <taxon>Bathycoccaceae</taxon>
        <taxon>Bathycoccus</taxon>
    </lineage>
</organism>
<feature type="compositionally biased region" description="Basic and acidic residues" evidence="4">
    <location>
        <begin position="387"/>
        <end position="397"/>
    </location>
</feature>
<dbReference type="eggNOG" id="ENOG502QRNU">
    <property type="taxonomic scope" value="Eukaryota"/>
</dbReference>